<keyword evidence="4 6" id="KW-1133">Transmembrane helix</keyword>
<dbReference type="InterPro" id="IPR051258">
    <property type="entry name" value="Diverse_Substrate_Transporter"/>
</dbReference>
<evidence type="ECO:0000313" key="10">
    <source>
        <dbReference type="Proteomes" id="UP000231962"/>
    </source>
</evidence>
<comment type="caution">
    <text evidence="9">The sequence shown here is derived from an EMBL/GenBank/DDBJ whole genome shotgun (WGS) entry which is preliminary data.</text>
</comment>
<feature type="transmembrane region" description="Helical" evidence="6">
    <location>
        <begin position="143"/>
        <end position="164"/>
    </location>
</feature>
<dbReference type="Proteomes" id="UP000231962">
    <property type="component" value="Unassembled WGS sequence"/>
</dbReference>
<reference evidence="10 11" key="1">
    <citation type="submission" date="2017-07" db="EMBL/GenBank/DDBJ databases">
        <title>Leptospira spp. isolated from tropical soils.</title>
        <authorList>
            <person name="Thibeaux R."/>
            <person name="Iraola G."/>
            <person name="Ferres I."/>
            <person name="Bierque E."/>
            <person name="Girault D."/>
            <person name="Soupe-Gilbert M.-E."/>
            <person name="Picardeau M."/>
            <person name="Goarant C."/>
        </authorList>
    </citation>
    <scope>NUCLEOTIDE SEQUENCE [LARGE SCALE GENOMIC DNA]</scope>
    <source>
        <strain evidence="9 11">FH1-B-B1</strain>
        <strain evidence="8 10">FH1-B-C1</strain>
    </source>
</reference>
<feature type="transmembrane region" description="Helical" evidence="6">
    <location>
        <begin position="119"/>
        <end position="136"/>
    </location>
</feature>
<dbReference type="Proteomes" id="UP000231990">
    <property type="component" value="Unassembled WGS sequence"/>
</dbReference>
<feature type="transmembrane region" description="Helical" evidence="6">
    <location>
        <begin position="202"/>
        <end position="221"/>
    </location>
</feature>
<proteinExistence type="predicted"/>
<gene>
    <name evidence="8" type="ORF">CH360_09905</name>
    <name evidence="9" type="ORF">CH373_08760</name>
</gene>
<evidence type="ECO:0000313" key="8">
    <source>
        <dbReference type="EMBL" id="PJZ69592.1"/>
    </source>
</evidence>
<evidence type="ECO:0000256" key="1">
    <source>
        <dbReference type="ARBA" id="ARBA00004651"/>
    </source>
</evidence>
<organism evidence="9 11">
    <name type="scientific">Leptospira perolatii</name>
    <dbReference type="NCBI Taxonomy" id="2023191"/>
    <lineage>
        <taxon>Bacteria</taxon>
        <taxon>Pseudomonadati</taxon>
        <taxon>Spirochaetota</taxon>
        <taxon>Spirochaetia</taxon>
        <taxon>Leptospirales</taxon>
        <taxon>Leptospiraceae</taxon>
        <taxon>Leptospira</taxon>
    </lineage>
</organism>
<dbReference type="EMBL" id="NPDZ01000004">
    <property type="protein sequence ID" value="PJZ73579.1"/>
    <property type="molecule type" value="Genomic_DNA"/>
</dbReference>
<dbReference type="InterPro" id="IPR000620">
    <property type="entry name" value="EamA_dom"/>
</dbReference>
<evidence type="ECO:0000259" key="7">
    <source>
        <dbReference type="Pfam" id="PF00892"/>
    </source>
</evidence>
<keyword evidence="3 6" id="KW-0812">Transmembrane</keyword>
<evidence type="ECO:0000256" key="6">
    <source>
        <dbReference type="SAM" id="Phobius"/>
    </source>
</evidence>
<dbReference type="InterPro" id="IPR037185">
    <property type="entry name" value="EmrE-like"/>
</dbReference>
<feature type="transmembrane region" description="Helical" evidence="6">
    <location>
        <begin position="233"/>
        <end position="254"/>
    </location>
</feature>
<dbReference type="PANTHER" id="PTHR42920">
    <property type="entry name" value="OS03G0707200 PROTEIN-RELATED"/>
    <property type="match status" value="1"/>
</dbReference>
<evidence type="ECO:0000313" key="9">
    <source>
        <dbReference type="EMBL" id="PJZ73579.1"/>
    </source>
</evidence>
<feature type="transmembrane region" description="Helical" evidence="6">
    <location>
        <begin position="170"/>
        <end position="190"/>
    </location>
</feature>
<feature type="domain" description="EamA" evidence="7">
    <location>
        <begin position="173"/>
        <end position="307"/>
    </location>
</feature>
<evidence type="ECO:0000256" key="5">
    <source>
        <dbReference type="ARBA" id="ARBA00023136"/>
    </source>
</evidence>
<evidence type="ECO:0000256" key="3">
    <source>
        <dbReference type="ARBA" id="ARBA00022692"/>
    </source>
</evidence>
<sequence>MGPGSSSKSIHGMTGLSKEEARGFLFALLGTILFSSKGVMIKLVYQYNVDSITVLALRMIFAIPFFAIVLYQESRNQSAKPIQKRHYGIVVLLSFLGYYLASFLDFWGLEYISASMERLVLFTFPALVLILSFVFLGKKIHSIEAYAVALTYGGILLAFLPDATSKGGNLWIGGGLVFLSSLAYSIYLIGSGEMIPKLGSQRFTALLMLWSGAFVLVHFFLMKEFRLLFQQPWPVYVYGFVLGFFTTVVPAFLTTAGIQRIGSKKAAIAGSAGPIFTLFLASIVLGEEITWENLAGTAFVLSGVLLLGKKKSTAKLP</sequence>
<comment type="subcellular location">
    <subcellularLocation>
        <location evidence="1">Cell membrane</location>
        <topology evidence="1">Multi-pass membrane protein</topology>
    </subcellularLocation>
</comment>
<feature type="transmembrane region" description="Helical" evidence="6">
    <location>
        <begin position="87"/>
        <end position="107"/>
    </location>
</feature>
<dbReference type="AlphaFoldDB" id="A0A2M9ZNM9"/>
<feature type="transmembrane region" description="Helical" evidence="6">
    <location>
        <begin position="21"/>
        <end position="45"/>
    </location>
</feature>
<dbReference type="EMBL" id="NPDY01000008">
    <property type="protein sequence ID" value="PJZ69592.1"/>
    <property type="molecule type" value="Genomic_DNA"/>
</dbReference>
<evidence type="ECO:0000256" key="4">
    <source>
        <dbReference type="ARBA" id="ARBA00022989"/>
    </source>
</evidence>
<feature type="transmembrane region" description="Helical" evidence="6">
    <location>
        <begin position="51"/>
        <end position="71"/>
    </location>
</feature>
<evidence type="ECO:0000256" key="2">
    <source>
        <dbReference type="ARBA" id="ARBA00022475"/>
    </source>
</evidence>
<dbReference type="Pfam" id="PF00892">
    <property type="entry name" value="EamA"/>
    <property type="match status" value="2"/>
</dbReference>
<feature type="transmembrane region" description="Helical" evidence="6">
    <location>
        <begin position="291"/>
        <end position="308"/>
    </location>
</feature>
<keyword evidence="10" id="KW-1185">Reference proteome</keyword>
<dbReference type="SUPFAM" id="SSF103481">
    <property type="entry name" value="Multidrug resistance efflux transporter EmrE"/>
    <property type="match status" value="2"/>
</dbReference>
<keyword evidence="5 6" id="KW-0472">Membrane</keyword>
<feature type="transmembrane region" description="Helical" evidence="6">
    <location>
        <begin position="266"/>
        <end position="285"/>
    </location>
</feature>
<dbReference type="PANTHER" id="PTHR42920:SF5">
    <property type="entry name" value="EAMA DOMAIN-CONTAINING PROTEIN"/>
    <property type="match status" value="1"/>
</dbReference>
<dbReference type="OrthoDB" id="9813617at2"/>
<accession>A0A2M9ZNM9</accession>
<dbReference type="GO" id="GO:0005886">
    <property type="term" value="C:plasma membrane"/>
    <property type="evidence" value="ECO:0007669"/>
    <property type="project" value="UniProtKB-SubCell"/>
</dbReference>
<keyword evidence="2" id="KW-1003">Cell membrane</keyword>
<feature type="domain" description="EamA" evidence="7">
    <location>
        <begin position="22"/>
        <end position="159"/>
    </location>
</feature>
<name>A0A2M9ZNM9_9LEPT</name>
<evidence type="ECO:0000313" key="11">
    <source>
        <dbReference type="Proteomes" id="UP000231990"/>
    </source>
</evidence>
<protein>
    <submittedName>
        <fullName evidence="9">Permease</fullName>
    </submittedName>
</protein>